<dbReference type="EMBL" id="LT629774">
    <property type="protein sequence ID" value="SDS52530.1"/>
    <property type="molecule type" value="Genomic_DNA"/>
</dbReference>
<dbReference type="STRING" id="1249933.SAMN04489797_1790"/>
<dbReference type="RefSeq" id="WP_092446293.1">
    <property type="nucleotide sequence ID" value="NZ_LT629774.1"/>
</dbReference>
<name>A0A1H1SX17_9FLAO</name>
<dbReference type="SUPFAM" id="SSF48726">
    <property type="entry name" value="Immunoglobulin"/>
    <property type="match status" value="1"/>
</dbReference>
<dbReference type="InterPro" id="IPR036179">
    <property type="entry name" value="Ig-like_dom_sf"/>
</dbReference>
<gene>
    <name evidence="2" type="ORF">SAMN04489797_1790</name>
</gene>
<keyword evidence="3" id="KW-1185">Reference proteome</keyword>
<feature type="signal peptide" evidence="1">
    <location>
        <begin position="1"/>
        <end position="22"/>
    </location>
</feature>
<keyword evidence="1" id="KW-0732">Signal</keyword>
<protein>
    <recommendedName>
        <fullName evidence="4">Por secretion system C-terminal sorting domain-containing protein</fullName>
    </recommendedName>
</protein>
<dbReference type="Proteomes" id="UP000198963">
    <property type="component" value="Chromosome I"/>
</dbReference>
<dbReference type="InterPro" id="IPR013783">
    <property type="entry name" value="Ig-like_fold"/>
</dbReference>
<evidence type="ECO:0000313" key="2">
    <source>
        <dbReference type="EMBL" id="SDS52530.1"/>
    </source>
</evidence>
<organism evidence="2 3">
    <name type="scientific">Winogradskyella sediminis</name>
    <dbReference type="NCBI Taxonomy" id="1382466"/>
    <lineage>
        <taxon>Bacteria</taxon>
        <taxon>Pseudomonadati</taxon>
        <taxon>Bacteroidota</taxon>
        <taxon>Flavobacteriia</taxon>
        <taxon>Flavobacteriales</taxon>
        <taxon>Flavobacteriaceae</taxon>
        <taxon>Winogradskyella</taxon>
    </lineage>
</organism>
<evidence type="ECO:0000256" key="1">
    <source>
        <dbReference type="SAM" id="SignalP"/>
    </source>
</evidence>
<evidence type="ECO:0008006" key="4">
    <source>
        <dbReference type="Google" id="ProtNLM"/>
    </source>
</evidence>
<reference evidence="2 3" key="1">
    <citation type="submission" date="2016-10" db="EMBL/GenBank/DDBJ databases">
        <authorList>
            <person name="Varghese N."/>
            <person name="Submissions S."/>
        </authorList>
    </citation>
    <scope>NUCLEOTIDE SEQUENCE [LARGE SCALE GENOMIC DNA]</scope>
    <source>
        <strain evidence="2 3">RHA_55</strain>
    </source>
</reference>
<accession>A0A1H1SX17</accession>
<evidence type="ECO:0000313" key="3">
    <source>
        <dbReference type="Proteomes" id="UP000198963"/>
    </source>
</evidence>
<dbReference type="Gene3D" id="2.60.40.10">
    <property type="entry name" value="Immunoglobulins"/>
    <property type="match status" value="1"/>
</dbReference>
<sequence length="1571" mass="169222">MKKSLYIILACFAFIVTSYGQGSESFTNHTLTAGSYENGSYTGDNGVVWTYIRCRKDEGFQITGKSLMLRRASDNSKITSSTVPGGIGNFTCKLRKAFTGGGNRQAELFVNGVSQGSSMAWDNTDIQTFTVNNINITGDVVVEIRNISTRQFVIDDIEWTGYTLSPSIAIDPSAITNLDYMETMGPSIEQNIDIEGILLTSNITITASTNFQVSLTSGSGFANTVTIPSSSANGTTTIYTRLIAGLPTNTYNGTIGIASTGVTTQNVTVSGEVIAFSNNCGSESFTNHTLTGTSYENGSYTGDNGIDWTYVRCRKDEGYQITGKGLMLRNASDGSKITSATVPDGIGSFTCKLLKAFSGSGNRQAELFVNGVSQGTSVAWDNSTIQTFTVDNINIQGDVVLEIRNISGRQFVIDDLEWTCYSACTPPADPSGTIAGATPVCAANTTLSFSGSAPTDVAYYWQTSSLGEDQTNNAASNLTVTTSGDYYVRAYNTVEGCWSDGEVGPYAVSATTSAPIIDTHPSNSSSSLGTTASFVVSSPNASSYQWQVSTNGGTTWSNTGTNSNALAVANVQLADDGNLYQVIITNACGSTNSNSASLTVTTTTTFNSGDLIFVGFDGQINGSGSNDEFLIATLVDITSGTEFSLVNSRFEAGAAANVRTNKWGGGSDDPSEAPFEAKITYTGASIIPAGAIIRLNVTTSNTFIVFATVTEGTTTTTRTSDFSATVTSPGDYANISTSGSDQLYVMQGDFVFDGTDTPNEANYTFNGTLLHGITIDTPWVPLTDACSGSSSGRESRLPPELRCFNVESQFSIRGFYENDKEHGLATIRQIINSVSDVSSNWTMGAYNWDPTSSAANRAGKSFLISPGNPAGQWVGDVDNNWFNCANWEGLSIPKATTNVNIDNSATNPAVIDHTALYSDDFGDVAQAKDVVISGNKIDISGHTNNILEVHGNLTINGTGILDMDDGNTATDDGQLFISGNWNNEIGKAYFEEGNGTVIFNGTSPQIMYYGAPPIPPGPFENETFYNVILDNDFNISETQRTFYMDGDLTLINGSSLTIQSNQFVHVGNKLDTDNGSMTLEDSASLIQVNDVNNVGYLTAKRNYNVDSSYDYIYWSSPITEFNTNLLPVNNNHVYTWDPIAPNSGSGNGQGNWVSANGQIMQAGIGYIARSTGVSSTLVFQNGVPHNGTINLNLARGNDNDGLNGDDDQDDWNLIGNPYPSAISAMAFLDESTNPNIDGFINLWTHGLQPLNTEPNPFYDSNFVYNYDEDDYITANGTGTTCSPNDAINCFDGYIASGQGFFVNAKDGAPATNLTVTFTNSMRQIDYDNSNFYRPAHNENSTSTVIEKHRIWLDLGSENNGVDRLVIGYVTNATMERDRLYDAICSDKSGLQNFYSIIDAKPFVIQGRSLPFSDSDRVPLGFVSIAQDNYTIAINAVDGLFQNQAIYLNDKHLNRTHNLIDNPYTFTSDAGEFNDRFEIVYTTTVLSTDDYSSTANDLTLVELANNKLQFKIKKNLTITKVEILDMLGRSIYNFQGHNSIETYNVPLLSKAPYIARVTLSNGQVINKKAIKK</sequence>
<feature type="chain" id="PRO_5009260500" description="Por secretion system C-terminal sorting domain-containing protein" evidence="1">
    <location>
        <begin position="23"/>
        <end position="1571"/>
    </location>
</feature>
<proteinExistence type="predicted"/>